<keyword evidence="2" id="KW-1185">Reference proteome</keyword>
<name>A0ACC2K762_PERAE</name>
<sequence length="394" mass="44367">MMVQSSLSSSISPSRCFVYDHGKQQNLDVLPNWPNCGGFWHKSSMLDECCCDECKNPISAREEKENDVISDYSVFSKTYSNPSLIKDVSETFALNSDDNVYKRRKQYDSNIDLSSLPIGCDGVLASIFLEKACKSDLEDKENAPVCRQRCPQDPSVLEMKIVDSRSLDIVSKTKSIKRVLPFMIDECDKIGECSSFDIRTMSMEKSWLEKKLSNSSRIRDSLDLSSVDEDVSCSQICKLCGVSDNTLKMLICDLCENAFHMLCCNPRVRTVPIDEWHCQSCKKRRPKPLVGATTACKPSNTISEMPGYKEKAFSIMSMLNDTEPYTTGVRIGSQFQADVPDWIGPISKTSLSEVQTDDREHSFSILCEPVHSDSAGPKLRPRHRLNRIKGVVFH</sequence>
<evidence type="ECO:0000313" key="2">
    <source>
        <dbReference type="Proteomes" id="UP001234297"/>
    </source>
</evidence>
<proteinExistence type="predicted"/>
<protein>
    <submittedName>
        <fullName evidence="1">Uncharacterized protein</fullName>
    </submittedName>
</protein>
<reference evidence="1 2" key="1">
    <citation type="journal article" date="2022" name="Hortic Res">
        <title>A haplotype resolved chromosomal level avocado genome allows analysis of novel avocado genes.</title>
        <authorList>
            <person name="Nath O."/>
            <person name="Fletcher S.J."/>
            <person name="Hayward A."/>
            <person name="Shaw L.M."/>
            <person name="Masouleh A.K."/>
            <person name="Furtado A."/>
            <person name="Henry R.J."/>
            <person name="Mitter N."/>
        </authorList>
    </citation>
    <scope>NUCLEOTIDE SEQUENCE [LARGE SCALE GENOMIC DNA]</scope>
    <source>
        <strain evidence="2">cv. Hass</strain>
    </source>
</reference>
<accession>A0ACC2K762</accession>
<organism evidence="1 2">
    <name type="scientific">Persea americana</name>
    <name type="common">Avocado</name>
    <dbReference type="NCBI Taxonomy" id="3435"/>
    <lineage>
        <taxon>Eukaryota</taxon>
        <taxon>Viridiplantae</taxon>
        <taxon>Streptophyta</taxon>
        <taxon>Embryophyta</taxon>
        <taxon>Tracheophyta</taxon>
        <taxon>Spermatophyta</taxon>
        <taxon>Magnoliopsida</taxon>
        <taxon>Magnoliidae</taxon>
        <taxon>Laurales</taxon>
        <taxon>Lauraceae</taxon>
        <taxon>Persea</taxon>
    </lineage>
</organism>
<evidence type="ECO:0000313" key="1">
    <source>
        <dbReference type="EMBL" id="KAJ8616960.1"/>
    </source>
</evidence>
<gene>
    <name evidence="1" type="ORF">MRB53_013146</name>
</gene>
<comment type="caution">
    <text evidence="1">The sequence shown here is derived from an EMBL/GenBank/DDBJ whole genome shotgun (WGS) entry which is preliminary data.</text>
</comment>
<dbReference type="Proteomes" id="UP001234297">
    <property type="component" value="Chromosome 4"/>
</dbReference>
<dbReference type="EMBL" id="CM056812">
    <property type="protein sequence ID" value="KAJ8616960.1"/>
    <property type="molecule type" value="Genomic_DNA"/>
</dbReference>